<evidence type="ECO:0000256" key="8">
    <source>
        <dbReference type="ARBA" id="ARBA00023319"/>
    </source>
</evidence>
<dbReference type="InterPro" id="IPR003598">
    <property type="entry name" value="Ig_sub2"/>
</dbReference>
<sequence>MFVLIWATLLFSVRDTGASVEGTPFCDKGFCITLSEGEITAEAGLCLVIPCSFTTSYYFRPQHVVWYKCEPSKTKCSDSDIIFHTNKNNNKTQSGFRGRVSLLEPDVSRRNCSIMVNDITESDSGSYQLRVNSLLNGRTDGFTFSPRTTVSVKDLTQKPTVMIPPLTEGQQSTLSCTAPGLCSGSDPEITWTWRGAGEKDSHIPGNITAFRTENRTAVTRRHSSTLTFNSSAEHHGTNVSCKVSFTNNITTEVTVTLNVAYVKEVKVSGNTSVKEGETLILTCSVENMRKCVITGDTTVKEGDALNLTCSVESFPLSHITWTVLGSNTNLHIERDTHLQNNTGSATLVIPNVTAEHSGQYICTAQHLNTTVATNADVTVTWFSTVGKNSGCEVQSEVLTCVCISEGFPLPTITWPLLKNHAEYSVITTVSHHTVNSTVTLTVKDHINTNVECVSSSHNGEVKENLIVQLKATEQPTTFKEIKQQKSFGNLDETLEMVTSQEDPLIAAGQAVEDETYYQEASEGEEEAVAQEQAAPDLNGGPQDVEYASIDFSLLKTKNPRMAAKKQETTKTEYAEIKKDVKAEIEDNSGEEGDVLEGNDEEVTIGDEETEQFVPEEEEGEDMAVYSNVKDIMDVKEVKITGNTSVKEGETLNLTCSVESFPPSLITWTKLGSNRILNNDTGTATLVIPDVTAEFSGQYICTAKHKDNRLMKEVNIRVKFFPRILSSSGCEVQLGVLTCVCISEGIPLPTIQWPLLKNHAEYSVMTNMSHHKVNISSTVSVKDYNYTTVECVSSSDVGEEKRNLTIKNNDFKPEATICCLDRKCHRKKQKSTRNDIETLEMATTEADPLINAGHAVENEEANDQEAAEGRAEAADQPAAGVDMEPKEVEYSDIDFHLWNRKSPAGAKNAQETTETEYAEIKNKEMEEIQDNGGEGGEMLEGNEEEVTIREDKEAQECMSAEEGGGDELVYSNMEEVVLRGRVGSEQIHTANSPGSEESKTTRKQLKLKEESALKMDSVSPLKPTVMIPPLTEGQQSTLSCTAPGLCSGSDPEITWTWRGAGEKDSHIPGNITDFRTENLTAVTQRHSSTLTFNSSAEHHGTNVSCKVSFSNNITTEETVTLNVAYMKEVKITGNSSVKKEETLNRTCSVESFPPSLITWTKLGLNRILNNDTGTATLVIPNVTPEYSGQYICTAKHQDSPLTKEEKHNRDM</sequence>
<dbReference type="Pfam" id="PF07686">
    <property type="entry name" value="V-set"/>
    <property type="match status" value="1"/>
</dbReference>
<dbReference type="GO" id="GO:0007155">
    <property type="term" value="P:cell adhesion"/>
    <property type="evidence" value="ECO:0007669"/>
    <property type="project" value="UniProtKB-KW"/>
</dbReference>
<evidence type="ECO:0000313" key="14">
    <source>
        <dbReference type="Proteomes" id="UP000327493"/>
    </source>
</evidence>
<feature type="domain" description="Ig-like" evidence="12">
    <location>
        <begin position="635"/>
        <end position="716"/>
    </location>
</feature>
<keyword evidence="2" id="KW-0812">Transmembrane</keyword>
<dbReference type="GO" id="GO:0033691">
    <property type="term" value="F:sialic acid binding"/>
    <property type="evidence" value="ECO:0007669"/>
    <property type="project" value="TreeGrafter"/>
</dbReference>
<feature type="domain" description="Ig-like" evidence="12">
    <location>
        <begin position="1126"/>
        <end position="1207"/>
    </location>
</feature>
<dbReference type="Gene3D" id="2.60.40.10">
    <property type="entry name" value="Immunoglobulins"/>
    <property type="match status" value="8"/>
</dbReference>
<dbReference type="PROSITE" id="PS50835">
    <property type="entry name" value="IG_LIKE"/>
    <property type="match status" value="5"/>
</dbReference>
<evidence type="ECO:0000256" key="10">
    <source>
        <dbReference type="SAM" id="MobiDB-lite"/>
    </source>
</evidence>
<dbReference type="CDD" id="cd00096">
    <property type="entry name" value="Ig"/>
    <property type="match status" value="2"/>
</dbReference>
<proteinExistence type="inferred from homology"/>
<keyword evidence="6" id="KW-1133">Transmembrane helix</keyword>
<evidence type="ECO:0000256" key="11">
    <source>
        <dbReference type="SAM" id="SignalP"/>
    </source>
</evidence>
<dbReference type="SUPFAM" id="SSF48726">
    <property type="entry name" value="Immunoglobulin"/>
    <property type="match status" value="6"/>
</dbReference>
<evidence type="ECO:0000256" key="6">
    <source>
        <dbReference type="ARBA" id="ARBA00022989"/>
    </source>
</evidence>
<dbReference type="SMART" id="SM00408">
    <property type="entry name" value="IGc2"/>
    <property type="match status" value="3"/>
</dbReference>
<reference evidence="13 14" key="1">
    <citation type="submission" date="2019-08" db="EMBL/GenBank/DDBJ databases">
        <title>A chromosome-level genome assembly, high-density linkage maps, and genome scans reveal the genomic architecture of hybrid incompatibilities underlying speciation via character displacement in darters (Percidae: Etheostominae).</title>
        <authorList>
            <person name="Moran R.L."/>
            <person name="Catchen J.M."/>
            <person name="Fuller R.C."/>
        </authorList>
    </citation>
    <scope>NUCLEOTIDE SEQUENCE [LARGE SCALE GENOMIC DNA]</scope>
    <source>
        <strain evidence="13">EspeVRDwgs_2016</strain>
        <tissue evidence="13">Muscle</tissue>
    </source>
</reference>
<evidence type="ECO:0000256" key="4">
    <source>
        <dbReference type="ARBA" id="ARBA00022737"/>
    </source>
</evidence>
<dbReference type="SMART" id="SM00409">
    <property type="entry name" value="IG"/>
    <property type="match status" value="6"/>
</dbReference>
<evidence type="ECO:0000313" key="13">
    <source>
        <dbReference type="EMBL" id="KAA8591823.1"/>
    </source>
</evidence>
<keyword evidence="7" id="KW-0472">Membrane</keyword>
<dbReference type="GO" id="GO:0005886">
    <property type="term" value="C:plasma membrane"/>
    <property type="evidence" value="ECO:0007669"/>
    <property type="project" value="TreeGrafter"/>
</dbReference>
<feature type="compositionally biased region" description="Acidic residues" evidence="10">
    <location>
        <begin position="585"/>
        <end position="620"/>
    </location>
</feature>
<dbReference type="InterPro" id="IPR036179">
    <property type="entry name" value="Ig-like_dom_sf"/>
</dbReference>
<dbReference type="InterPro" id="IPR051036">
    <property type="entry name" value="SIGLEC"/>
</dbReference>
<evidence type="ECO:0000259" key="12">
    <source>
        <dbReference type="PROSITE" id="PS50835"/>
    </source>
</evidence>
<feature type="signal peptide" evidence="11">
    <location>
        <begin position="1"/>
        <end position="18"/>
    </location>
</feature>
<comment type="subcellular location">
    <subcellularLocation>
        <location evidence="1">Membrane</location>
        <topology evidence="1">Single-pass type I membrane protein</topology>
    </subcellularLocation>
</comment>
<keyword evidence="4" id="KW-0677">Repeat</keyword>
<evidence type="ECO:0000256" key="5">
    <source>
        <dbReference type="ARBA" id="ARBA00022889"/>
    </source>
</evidence>
<protein>
    <recommendedName>
        <fullName evidence="12">Ig-like domain-containing protein</fullName>
    </recommendedName>
</protein>
<feature type="domain" description="Ig-like" evidence="12">
    <location>
        <begin position="1022"/>
        <end position="1119"/>
    </location>
</feature>
<gene>
    <name evidence="13" type="ORF">FQN60_017197</name>
</gene>
<evidence type="ECO:0000256" key="7">
    <source>
        <dbReference type="ARBA" id="ARBA00023136"/>
    </source>
</evidence>
<feature type="region of interest" description="Disordered" evidence="10">
    <location>
        <begin position="858"/>
        <end position="877"/>
    </location>
</feature>
<dbReference type="GO" id="GO:0030246">
    <property type="term" value="F:carbohydrate binding"/>
    <property type="evidence" value="ECO:0007669"/>
    <property type="project" value="UniProtKB-KW"/>
</dbReference>
<accession>A0A5J5DEV5</accession>
<evidence type="ECO:0000256" key="1">
    <source>
        <dbReference type="ARBA" id="ARBA00004479"/>
    </source>
</evidence>
<dbReference type="PROSITE" id="PS00290">
    <property type="entry name" value="IG_MHC"/>
    <property type="match status" value="1"/>
</dbReference>
<name>A0A5J5DEV5_9PERO</name>
<evidence type="ECO:0000256" key="3">
    <source>
        <dbReference type="ARBA" id="ARBA00022734"/>
    </source>
</evidence>
<comment type="similarity">
    <text evidence="9">Belongs to the immunoglobulin superfamily. SIGLEC (sialic acid binding Ig-like lectin) family.</text>
</comment>
<dbReference type="Pfam" id="PF13927">
    <property type="entry name" value="Ig_3"/>
    <property type="match status" value="3"/>
</dbReference>
<dbReference type="InterPro" id="IPR007110">
    <property type="entry name" value="Ig-like_dom"/>
</dbReference>
<dbReference type="EMBL" id="VOFY01000006">
    <property type="protein sequence ID" value="KAA8591823.1"/>
    <property type="molecule type" value="Genomic_DNA"/>
</dbReference>
<dbReference type="InterPro" id="IPR013106">
    <property type="entry name" value="Ig_V-set"/>
</dbReference>
<dbReference type="Proteomes" id="UP000327493">
    <property type="component" value="Chromosome 6"/>
</dbReference>
<dbReference type="InterPro" id="IPR013783">
    <property type="entry name" value="Ig-like_fold"/>
</dbReference>
<keyword evidence="3" id="KW-0430">Lectin</keyword>
<feature type="chain" id="PRO_5023893286" description="Ig-like domain-containing protein" evidence="11">
    <location>
        <begin position="19"/>
        <end position="1210"/>
    </location>
</feature>
<feature type="domain" description="Ig-like" evidence="12">
    <location>
        <begin position="159"/>
        <end position="256"/>
    </location>
</feature>
<organism evidence="13 14">
    <name type="scientific">Etheostoma spectabile</name>
    <name type="common">orangethroat darter</name>
    <dbReference type="NCBI Taxonomy" id="54343"/>
    <lineage>
        <taxon>Eukaryota</taxon>
        <taxon>Metazoa</taxon>
        <taxon>Chordata</taxon>
        <taxon>Craniata</taxon>
        <taxon>Vertebrata</taxon>
        <taxon>Euteleostomi</taxon>
        <taxon>Actinopterygii</taxon>
        <taxon>Neopterygii</taxon>
        <taxon>Teleostei</taxon>
        <taxon>Neoteleostei</taxon>
        <taxon>Acanthomorphata</taxon>
        <taxon>Eupercaria</taxon>
        <taxon>Perciformes</taxon>
        <taxon>Percoidei</taxon>
        <taxon>Percidae</taxon>
        <taxon>Etheostomatinae</taxon>
        <taxon>Etheostoma</taxon>
    </lineage>
</organism>
<keyword evidence="5" id="KW-0130">Cell adhesion</keyword>
<evidence type="ECO:0000256" key="2">
    <source>
        <dbReference type="ARBA" id="ARBA00022692"/>
    </source>
</evidence>
<feature type="region of interest" description="Disordered" evidence="10">
    <location>
        <begin position="584"/>
        <end position="620"/>
    </location>
</feature>
<evidence type="ECO:0000256" key="9">
    <source>
        <dbReference type="ARBA" id="ARBA00038361"/>
    </source>
</evidence>
<comment type="caution">
    <text evidence="13">The sequence shown here is derived from an EMBL/GenBank/DDBJ whole genome shotgun (WGS) entry which is preliminary data.</text>
</comment>
<dbReference type="InterPro" id="IPR003006">
    <property type="entry name" value="Ig/MHC_CS"/>
</dbReference>
<dbReference type="InterPro" id="IPR003599">
    <property type="entry name" value="Ig_sub"/>
</dbReference>
<keyword evidence="8" id="KW-0393">Immunoglobulin domain</keyword>
<feature type="domain" description="Ig-like" evidence="12">
    <location>
        <begin position="286"/>
        <end position="378"/>
    </location>
</feature>
<dbReference type="PANTHER" id="PTHR12035:SF128">
    <property type="entry name" value="BRANCHED CHAIN KETO ACID DEHYDROGENASE E1 SUBUNIT BETA,-LIKE-RELATED"/>
    <property type="match status" value="1"/>
</dbReference>
<keyword evidence="14" id="KW-1185">Reference proteome</keyword>
<keyword evidence="11" id="KW-0732">Signal</keyword>
<dbReference type="AlphaFoldDB" id="A0A5J5DEV5"/>
<dbReference type="PANTHER" id="PTHR12035">
    <property type="entry name" value="SIALIC ACID BINDING IMMUNOGLOBULIN-LIKE LECTIN"/>
    <property type="match status" value="1"/>
</dbReference>